<name>X0UU27_9ZZZZ</name>
<protein>
    <recommendedName>
        <fullName evidence="3">PEGA domain-containing protein</fullName>
    </recommendedName>
</protein>
<dbReference type="InterPro" id="IPR013784">
    <property type="entry name" value="Carb-bd-like_fold"/>
</dbReference>
<comment type="caution">
    <text evidence="2">The sequence shown here is derived from an EMBL/GenBank/DDBJ whole genome shotgun (WGS) entry which is preliminary data.</text>
</comment>
<dbReference type="AlphaFoldDB" id="X0UU27"/>
<evidence type="ECO:0008006" key="3">
    <source>
        <dbReference type="Google" id="ProtNLM"/>
    </source>
</evidence>
<feature type="region of interest" description="Disordered" evidence="1">
    <location>
        <begin position="1"/>
        <end position="29"/>
    </location>
</feature>
<dbReference type="SUPFAM" id="SSF49452">
    <property type="entry name" value="Starch-binding domain-like"/>
    <property type="match status" value="1"/>
</dbReference>
<reference evidence="2" key="1">
    <citation type="journal article" date="2014" name="Front. Microbiol.">
        <title>High frequency of phylogenetically diverse reductive dehalogenase-homologous genes in deep subseafloor sedimentary metagenomes.</title>
        <authorList>
            <person name="Kawai M."/>
            <person name="Futagami T."/>
            <person name="Toyoda A."/>
            <person name="Takaki Y."/>
            <person name="Nishi S."/>
            <person name="Hori S."/>
            <person name="Arai W."/>
            <person name="Tsubouchi T."/>
            <person name="Morono Y."/>
            <person name="Uchiyama I."/>
            <person name="Ito T."/>
            <person name="Fujiyama A."/>
            <person name="Inagaki F."/>
            <person name="Takami H."/>
        </authorList>
    </citation>
    <scope>NUCLEOTIDE SEQUENCE</scope>
    <source>
        <strain evidence="2">Expedition CK06-06</strain>
    </source>
</reference>
<evidence type="ECO:0000313" key="2">
    <source>
        <dbReference type="EMBL" id="GAG09235.1"/>
    </source>
</evidence>
<gene>
    <name evidence="2" type="ORF">S01H1_46598</name>
</gene>
<evidence type="ECO:0000256" key="1">
    <source>
        <dbReference type="SAM" id="MobiDB-lite"/>
    </source>
</evidence>
<accession>X0UU27</accession>
<proteinExistence type="predicted"/>
<dbReference type="EMBL" id="BARS01029848">
    <property type="protein sequence ID" value="GAG09235.1"/>
    <property type="molecule type" value="Genomic_DNA"/>
</dbReference>
<dbReference type="Gene3D" id="2.60.40.1120">
    <property type="entry name" value="Carboxypeptidase-like, regulatory domain"/>
    <property type="match status" value="1"/>
</dbReference>
<organism evidence="2">
    <name type="scientific">marine sediment metagenome</name>
    <dbReference type="NCBI Taxonomy" id="412755"/>
    <lineage>
        <taxon>unclassified sequences</taxon>
        <taxon>metagenomes</taxon>
        <taxon>ecological metagenomes</taxon>
    </lineage>
</organism>
<feature type="non-terminal residue" evidence="2">
    <location>
        <position position="1"/>
    </location>
</feature>
<sequence>AAPGARASRGYGIPLTDAERRLRHPAGPLPPRGTGLAALPECFRFDSLPVGTYTVSFVAEGYITAEEQAIVTEGQDTFVIGLMVAAPA</sequence>
<dbReference type="GO" id="GO:0030246">
    <property type="term" value="F:carbohydrate binding"/>
    <property type="evidence" value="ECO:0007669"/>
    <property type="project" value="InterPro"/>
</dbReference>